<comment type="caution">
    <text evidence="5">The sequence shown here is derived from an EMBL/GenBank/DDBJ whole genome shotgun (WGS) entry which is preliminary data.</text>
</comment>
<dbReference type="SUPFAM" id="SSF53756">
    <property type="entry name" value="UDP-Glycosyltransferase/glycogen phosphorylase"/>
    <property type="match status" value="1"/>
</dbReference>
<dbReference type="Pfam" id="PF13439">
    <property type="entry name" value="Glyco_transf_4"/>
    <property type="match status" value="1"/>
</dbReference>
<dbReference type="PANTHER" id="PTHR45947">
    <property type="entry name" value="SULFOQUINOVOSYL TRANSFERASE SQD2"/>
    <property type="match status" value="1"/>
</dbReference>
<evidence type="ECO:0000313" key="6">
    <source>
        <dbReference type="Proteomes" id="UP000629365"/>
    </source>
</evidence>
<name>A0ABQ1RLR3_9MICO</name>
<organism evidence="5 6">
    <name type="scientific">Microbacterium murale</name>
    <dbReference type="NCBI Taxonomy" id="1081040"/>
    <lineage>
        <taxon>Bacteria</taxon>
        <taxon>Bacillati</taxon>
        <taxon>Actinomycetota</taxon>
        <taxon>Actinomycetes</taxon>
        <taxon>Micrococcales</taxon>
        <taxon>Microbacteriaceae</taxon>
        <taxon>Microbacterium</taxon>
    </lineage>
</organism>
<sequence>MIESVDLIHSHAFQALLPFAWHRVKRPWVHSEHWSGVANSESFNAQGRFIFALTSRLLRRPDVVTAVSTFLLERVREHRSGTTMIVPSVVLPAFPKPVRHTSDELRLVTVANLVEGKDPMLAIETIEELRSRGIPATLRWVGDGPMREEVEKRIQGGANVTLLGVLDHSGVAAELAAAEIFLLPTRSETLCLSAIEAISHGRPVVMGARGGQRDYVNTDNGVLVADRSAQAYADAVQEVVDAFGRLDPTHVAATVSGRFTPDRVLELYEVAYAAASVLHEAKVAP</sequence>
<evidence type="ECO:0000256" key="1">
    <source>
        <dbReference type="ARBA" id="ARBA00021292"/>
    </source>
</evidence>
<dbReference type="Proteomes" id="UP000629365">
    <property type="component" value="Unassembled WGS sequence"/>
</dbReference>
<keyword evidence="6" id="KW-1185">Reference proteome</keyword>
<dbReference type="Pfam" id="PF13692">
    <property type="entry name" value="Glyco_trans_1_4"/>
    <property type="match status" value="1"/>
</dbReference>
<evidence type="ECO:0000256" key="3">
    <source>
        <dbReference type="ARBA" id="ARBA00022679"/>
    </source>
</evidence>
<reference evidence="6" key="1">
    <citation type="journal article" date="2019" name="Int. J. Syst. Evol. Microbiol.">
        <title>The Global Catalogue of Microorganisms (GCM) 10K type strain sequencing project: providing services to taxonomists for standard genome sequencing and annotation.</title>
        <authorList>
            <consortium name="The Broad Institute Genomics Platform"/>
            <consortium name="The Broad Institute Genome Sequencing Center for Infectious Disease"/>
            <person name="Wu L."/>
            <person name="Ma J."/>
        </authorList>
    </citation>
    <scope>NUCLEOTIDE SEQUENCE [LARGE SCALE GENOMIC DNA]</scope>
    <source>
        <strain evidence="6">CCM 7640</strain>
    </source>
</reference>
<accession>A0ABQ1RLR3</accession>
<protein>
    <recommendedName>
        <fullName evidence="1">D-inositol 3-phosphate glycosyltransferase</fullName>
    </recommendedName>
</protein>
<evidence type="ECO:0000259" key="4">
    <source>
        <dbReference type="Pfam" id="PF13439"/>
    </source>
</evidence>
<dbReference type="InterPro" id="IPR028098">
    <property type="entry name" value="Glyco_trans_4-like_N"/>
</dbReference>
<evidence type="ECO:0000256" key="2">
    <source>
        <dbReference type="ARBA" id="ARBA00022676"/>
    </source>
</evidence>
<dbReference type="EMBL" id="BMCM01000002">
    <property type="protein sequence ID" value="GGD72146.1"/>
    <property type="molecule type" value="Genomic_DNA"/>
</dbReference>
<dbReference type="Gene3D" id="3.40.50.2000">
    <property type="entry name" value="Glycogen Phosphorylase B"/>
    <property type="match status" value="2"/>
</dbReference>
<feature type="domain" description="Glycosyltransferase subfamily 4-like N-terminal" evidence="4">
    <location>
        <begin position="4"/>
        <end position="78"/>
    </location>
</feature>
<proteinExistence type="predicted"/>
<dbReference type="InterPro" id="IPR050194">
    <property type="entry name" value="Glycosyltransferase_grp1"/>
</dbReference>
<keyword evidence="2" id="KW-0328">Glycosyltransferase</keyword>
<evidence type="ECO:0000313" key="5">
    <source>
        <dbReference type="EMBL" id="GGD72146.1"/>
    </source>
</evidence>
<gene>
    <name evidence="5" type="ORF">GCM10007269_14130</name>
</gene>
<keyword evidence="3" id="KW-0808">Transferase</keyword>
<dbReference type="PANTHER" id="PTHR45947:SF3">
    <property type="entry name" value="SULFOQUINOVOSYL TRANSFERASE SQD2"/>
    <property type="match status" value="1"/>
</dbReference>